<evidence type="ECO:0000259" key="1">
    <source>
        <dbReference type="Pfam" id="PF03478"/>
    </source>
</evidence>
<dbReference type="InterPro" id="IPR050942">
    <property type="entry name" value="F-box_BR-signaling"/>
</dbReference>
<organism evidence="2 3">
    <name type="scientific">Camelina sativa</name>
    <name type="common">False flax</name>
    <name type="synonym">Myagrum sativum</name>
    <dbReference type="NCBI Taxonomy" id="90675"/>
    <lineage>
        <taxon>Eukaryota</taxon>
        <taxon>Viridiplantae</taxon>
        <taxon>Streptophyta</taxon>
        <taxon>Embryophyta</taxon>
        <taxon>Tracheophyta</taxon>
        <taxon>Spermatophyta</taxon>
        <taxon>Magnoliopsida</taxon>
        <taxon>eudicotyledons</taxon>
        <taxon>Gunneridae</taxon>
        <taxon>Pentapetalae</taxon>
        <taxon>rosids</taxon>
        <taxon>malvids</taxon>
        <taxon>Brassicales</taxon>
        <taxon>Brassicaceae</taxon>
        <taxon>Camelineae</taxon>
        <taxon>Camelina</taxon>
    </lineage>
</organism>
<dbReference type="Pfam" id="PF03478">
    <property type="entry name" value="Beta-prop_KIB1-4"/>
    <property type="match status" value="1"/>
</dbReference>
<protein>
    <submittedName>
        <fullName evidence="3">F-box protein At2g33200</fullName>
    </submittedName>
</protein>
<reference evidence="2" key="1">
    <citation type="journal article" date="2014" name="Nat. Commun.">
        <title>The emerging biofuel crop Camelina sativa retains a highly undifferentiated hexaploid genome structure.</title>
        <authorList>
            <person name="Kagale S."/>
            <person name="Koh C."/>
            <person name="Nixon J."/>
            <person name="Bollina V."/>
            <person name="Clarke W.E."/>
            <person name="Tuteja R."/>
            <person name="Spillane C."/>
            <person name="Robinson S.J."/>
            <person name="Links M.G."/>
            <person name="Clarke C."/>
            <person name="Higgins E.E."/>
            <person name="Huebert T."/>
            <person name="Sharpe A.G."/>
            <person name="Parkin I.A."/>
        </authorList>
    </citation>
    <scope>NUCLEOTIDE SEQUENCE [LARGE SCALE GENOMIC DNA]</scope>
    <source>
        <strain evidence="2">cv. DH55</strain>
    </source>
</reference>
<dbReference type="GeneID" id="104789029"/>
<dbReference type="PANTHER" id="PTHR44259:SF27">
    <property type="entry name" value="F-BOX DOMAIN-CONTAINING PROTEIN"/>
    <property type="match status" value="1"/>
</dbReference>
<reference evidence="3" key="2">
    <citation type="submission" date="2025-08" db="UniProtKB">
        <authorList>
            <consortium name="RefSeq"/>
        </authorList>
    </citation>
    <scope>IDENTIFICATION</scope>
    <source>
        <tissue evidence="3">Leaf</tissue>
    </source>
</reference>
<dbReference type="InterPro" id="IPR005174">
    <property type="entry name" value="KIB1-4_b-propeller"/>
</dbReference>
<feature type="domain" description="KIB1-4 beta-propeller" evidence="1">
    <location>
        <begin position="50"/>
        <end position="321"/>
    </location>
</feature>
<evidence type="ECO:0000313" key="2">
    <source>
        <dbReference type="Proteomes" id="UP000694864"/>
    </source>
</evidence>
<evidence type="ECO:0000313" key="3">
    <source>
        <dbReference type="RefSeq" id="XP_010513083.1"/>
    </source>
</evidence>
<sequence length="350" mass="41183">MFSCSVKILNKKDFHRTRTVCSNWYVVSATCKRTLYPWRIQLRKNSSLLYDPEDDDKIQEFEHPELDLSEYSTTKTYCIAVSSNCLLVADLRLNFNLLNVFTRDKIHLPPLELSFFGIEQDDDYLEEWEYYFDCGDMVSGLAVVWINERTRDYVVAWACKRNFLFMFKKGDEAWRKNLQGTKCKDVAFKDNKLYVFTLDNYIKILDFSGDFPRESLENPYLNHRFTFEMARTESIWKRRLLVTNKGEVMVIQSSKVCKEKYVFQIFKMDFESGKWERVDSLGDEMLIFGHGVTVRTSVDDGGSIFFVGDDLWLDQKHCGVFHLATSTVTWSEQIGDAYSEIPRWFFPGYA</sequence>
<dbReference type="RefSeq" id="XP_010513083.1">
    <property type="nucleotide sequence ID" value="XM_010514781.1"/>
</dbReference>
<dbReference type="Proteomes" id="UP000694864">
    <property type="component" value="Chromosome 5"/>
</dbReference>
<keyword evidence="2" id="KW-1185">Reference proteome</keyword>
<proteinExistence type="predicted"/>
<dbReference type="SUPFAM" id="SSF50998">
    <property type="entry name" value="Quinoprotein alcohol dehydrogenase-like"/>
    <property type="match status" value="1"/>
</dbReference>
<name>A0ABM0ZB54_CAMSA</name>
<dbReference type="InterPro" id="IPR011047">
    <property type="entry name" value="Quinoprotein_ADH-like_sf"/>
</dbReference>
<accession>A0ABM0ZB54</accession>
<dbReference type="PANTHER" id="PTHR44259">
    <property type="entry name" value="OS07G0183000 PROTEIN-RELATED"/>
    <property type="match status" value="1"/>
</dbReference>
<gene>
    <name evidence="3" type="primary">LOC104789029</name>
</gene>